<organism evidence="2">
    <name type="scientific">Mycobacterium triplex</name>
    <dbReference type="NCBI Taxonomy" id="47839"/>
    <lineage>
        <taxon>Bacteria</taxon>
        <taxon>Bacillati</taxon>
        <taxon>Actinomycetota</taxon>
        <taxon>Actinomycetes</taxon>
        <taxon>Mycobacteriales</taxon>
        <taxon>Mycobacteriaceae</taxon>
        <taxon>Mycobacterium</taxon>
        <taxon>Mycobacterium simiae complex</taxon>
    </lineage>
</organism>
<feature type="domain" description="Pyridoxamine 5'-phosphate oxidase N-terminal" evidence="1">
    <location>
        <begin position="8"/>
        <end position="111"/>
    </location>
</feature>
<reference evidence="2" key="2">
    <citation type="submission" date="2014-04" db="EMBL/GenBank/DDBJ databases">
        <authorList>
            <person name="Urmite Genomes U."/>
        </authorList>
    </citation>
    <scope>NUCLEOTIDE SEQUENCE</scope>
    <source>
        <strain evidence="2">DSM 44626</strain>
    </source>
</reference>
<dbReference type="SUPFAM" id="SSF50475">
    <property type="entry name" value="FMN-binding split barrel"/>
    <property type="match status" value="1"/>
</dbReference>
<dbReference type="HOGENOM" id="CLU_1718154_0_0_11"/>
<evidence type="ECO:0000259" key="1">
    <source>
        <dbReference type="Pfam" id="PF01243"/>
    </source>
</evidence>
<dbReference type="InterPro" id="IPR012349">
    <property type="entry name" value="Split_barrel_FMN-bd"/>
</dbReference>
<dbReference type="Pfam" id="PF01243">
    <property type="entry name" value="PNPOx_N"/>
    <property type="match status" value="1"/>
</dbReference>
<dbReference type="eggNOG" id="COG3576">
    <property type="taxonomic scope" value="Bacteria"/>
</dbReference>
<dbReference type="AlphaFoldDB" id="A0A024K3X8"/>
<evidence type="ECO:0000313" key="2">
    <source>
        <dbReference type="EMBL" id="CDO90282.1"/>
    </source>
</evidence>
<name>A0A024K3X8_9MYCO</name>
<protein>
    <submittedName>
        <fullName evidence="2">PPOX class probable F420-dependent enzyme, family</fullName>
    </submittedName>
</protein>
<proteinExistence type="predicted"/>
<sequence>MEDLAMSPEEVDDFLSGPLTGQLATNGPTIRPLWYQWEGGAFWIISGPWAKLHARVQKDPSVAFCVDVGDFDNGIVKQVIAQGSVQIHDYDVERARRLLYRYLGSDEESWSDSPDDYRGYLRDGGPPGAVFLQLRPTKLTALNFSYARTRTGA</sequence>
<dbReference type="InterPro" id="IPR011576">
    <property type="entry name" value="Pyridox_Oxase_N"/>
</dbReference>
<gene>
    <name evidence="2" type="ORF">BN973_04675</name>
</gene>
<dbReference type="EMBL" id="HG964446">
    <property type="protein sequence ID" value="CDO90282.1"/>
    <property type="molecule type" value="Genomic_DNA"/>
</dbReference>
<dbReference type="RefSeq" id="WP_197747372.1">
    <property type="nucleotide sequence ID" value="NZ_HG964446.1"/>
</dbReference>
<dbReference type="STRING" id="47839.BN973_04675"/>
<dbReference type="Gene3D" id="2.30.110.10">
    <property type="entry name" value="Electron Transport, Fmn-binding Protein, Chain A"/>
    <property type="match status" value="1"/>
</dbReference>
<accession>A0A024K3X8</accession>
<dbReference type="Proteomes" id="UP000028880">
    <property type="component" value="Unassembled WGS sequence"/>
</dbReference>
<reference evidence="2" key="1">
    <citation type="journal article" date="2014" name="Genome Announc.">
        <title>Draft Genome Sequence of Mycobacterium triplex DSM 44626.</title>
        <authorList>
            <person name="Sassi M."/>
            <person name="Croce O."/>
            <person name="Robert C."/>
            <person name="Raoult D."/>
            <person name="Drancourt M."/>
        </authorList>
    </citation>
    <scope>NUCLEOTIDE SEQUENCE [LARGE SCALE GENOMIC DNA]</scope>
    <source>
        <strain evidence="2">DSM 44626</strain>
    </source>
</reference>